<evidence type="ECO:0000313" key="2">
    <source>
        <dbReference type="Proteomes" id="UP000214689"/>
    </source>
</evidence>
<dbReference type="OrthoDB" id="9976929at2"/>
<accession>A0A223AR56</accession>
<evidence type="ECO:0000313" key="1">
    <source>
        <dbReference type="EMBL" id="ASS37454.1"/>
    </source>
</evidence>
<gene>
    <name evidence="1" type="ORF">AXF17_02545</name>
</gene>
<reference evidence="2" key="1">
    <citation type="submission" date="2016-05" db="EMBL/GenBank/DDBJ databases">
        <authorList>
            <person name="Holder M.E."/>
            <person name="Ajami N.J."/>
            <person name="Petrosino J.F."/>
        </authorList>
    </citation>
    <scope>NUCLEOTIDE SEQUENCE [LARGE SCALE GENOMIC DNA]</scope>
    <source>
        <strain evidence="2">ATCC 700696</strain>
    </source>
</reference>
<name>A0A223AR56_9FIRM</name>
<dbReference type="RefSeq" id="WP_094233681.1">
    <property type="nucleotide sequence ID" value="NZ_CP016199.1"/>
</dbReference>
<keyword evidence="2" id="KW-1185">Reference proteome</keyword>
<sequence>MMKSKVEVEELIGVLEKIRQEKYPDIPESLIRDIVASEFEQQDSRPQAQRATKKLIADFLKTAVAEEV</sequence>
<dbReference type="Proteomes" id="UP000214689">
    <property type="component" value="Chromosome"/>
</dbReference>
<dbReference type="EMBL" id="CP016199">
    <property type="protein sequence ID" value="ASS37454.1"/>
    <property type="molecule type" value="Genomic_DNA"/>
</dbReference>
<organism evidence="1 2">
    <name type="scientific">Mogibacterium pumilum</name>
    <dbReference type="NCBI Taxonomy" id="86332"/>
    <lineage>
        <taxon>Bacteria</taxon>
        <taxon>Bacillati</taxon>
        <taxon>Bacillota</taxon>
        <taxon>Clostridia</taxon>
        <taxon>Peptostreptococcales</taxon>
        <taxon>Anaerovoracaceae</taxon>
        <taxon>Mogibacterium</taxon>
    </lineage>
</organism>
<protein>
    <submittedName>
        <fullName evidence="1">Uncharacterized protein</fullName>
    </submittedName>
</protein>
<proteinExistence type="predicted"/>
<dbReference type="AlphaFoldDB" id="A0A223AR56"/>